<gene>
    <name evidence="13" type="ORF">KIN20_017117</name>
</gene>
<keyword evidence="6" id="KW-0808">Transferase</keyword>
<dbReference type="PANTHER" id="PTHR23033">
    <property type="entry name" value="BETA1,3-GALACTOSYLTRANSFERASE"/>
    <property type="match status" value="1"/>
</dbReference>
<dbReference type="Gene3D" id="3.90.550.50">
    <property type="match status" value="1"/>
</dbReference>
<dbReference type="GO" id="GO:0016020">
    <property type="term" value="C:membrane"/>
    <property type="evidence" value="ECO:0007669"/>
    <property type="project" value="UniProtKB-SubCell"/>
</dbReference>
<evidence type="ECO:0000256" key="6">
    <source>
        <dbReference type="ARBA" id="ARBA00022679"/>
    </source>
</evidence>
<evidence type="ECO:0000256" key="10">
    <source>
        <dbReference type="ARBA" id="ARBA00022989"/>
    </source>
</evidence>
<comment type="similarity">
    <text evidence="3">Belongs to the glycosyltransferase 31 family. Beta3-Gal-T subfamily.</text>
</comment>
<evidence type="ECO:0000256" key="7">
    <source>
        <dbReference type="ARBA" id="ARBA00022692"/>
    </source>
</evidence>
<evidence type="ECO:0000256" key="2">
    <source>
        <dbReference type="ARBA" id="ARBA00004922"/>
    </source>
</evidence>
<keyword evidence="5" id="KW-0328">Glycosyltransferase</keyword>
<keyword evidence="9" id="KW-0735">Signal-anchor</keyword>
<evidence type="ECO:0000256" key="5">
    <source>
        <dbReference type="ARBA" id="ARBA00022676"/>
    </source>
</evidence>
<accession>A0AAD5MI56</accession>
<evidence type="ECO:0000256" key="11">
    <source>
        <dbReference type="ARBA" id="ARBA00023136"/>
    </source>
</evidence>
<comment type="pathway">
    <text evidence="2">Protein modification; protein glycosylation.</text>
</comment>
<dbReference type="Pfam" id="PF02434">
    <property type="entry name" value="Fringe"/>
    <property type="match status" value="1"/>
</dbReference>
<organism evidence="13 14">
    <name type="scientific">Parelaphostrongylus tenuis</name>
    <name type="common">Meningeal worm</name>
    <dbReference type="NCBI Taxonomy" id="148309"/>
    <lineage>
        <taxon>Eukaryota</taxon>
        <taxon>Metazoa</taxon>
        <taxon>Ecdysozoa</taxon>
        <taxon>Nematoda</taxon>
        <taxon>Chromadorea</taxon>
        <taxon>Rhabditida</taxon>
        <taxon>Rhabditina</taxon>
        <taxon>Rhabditomorpha</taxon>
        <taxon>Strongyloidea</taxon>
        <taxon>Metastrongylidae</taxon>
        <taxon>Parelaphostrongylus</taxon>
    </lineage>
</organism>
<keyword evidence="14" id="KW-1185">Reference proteome</keyword>
<evidence type="ECO:0000256" key="1">
    <source>
        <dbReference type="ARBA" id="ARBA00004606"/>
    </source>
</evidence>
<dbReference type="InterPro" id="IPR003378">
    <property type="entry name" value="Fringe-like_glycosylTrfase"/>
</dbReference>
<dbReference type="GO" id="GO:0016263">
    <property type="term" value="F:glycoprotein-N-acetylgalactosamine 3-beta-galactosyltransferase activity"/>
    <property type="evidence" value="ECO:0007669"/>
    <property type="project" value="UniProtKB-EC"/>
</dbReference>
<reference evidence="13" key="1">
    <citation type="submission" date="2021-06" db="EMBL/GenBank/DDBJ databases">
        <title>Parelaphostrongylus tenuis whole genome reference sequence.</title>
        <authorList>
            <person name="Garwood T.J."/>
            <person name="Larsen P.A."/>
            <person name="Fountain-Jones N.M."/>
            <person name="Garbe J.R."/>
            <person name="Macchietto M.G."/>
            <person name="Kania S.A."/>
            <person name="Gerhold R.W."/>
            <person name="Richards J.E."/>
            <person name="Wolf T.M."/>
        </authorList>
    </citation>
    <scope>NUCLEOTIDE SEQUENCE</scope>
    <source>
        <strain evidence="13">MNPRO001-30</strain>
        <tissue evidence="13">Meninges</tissue>
    </source>
</reference>
<keyword evidence="7" id="KW-0812">Transmembrane</keyword>
<evidence type="ECO:0000313" key="13">
    <source>
        <dbReference type="EMBL" id="KAJ1358640.1"/>
    </source>
</evidence>
<dbReference type="EMBL" id="JAHQIW010003417">
    <property type="protein sequence ID" value="KAJ1358640.1"/>
    <property type="molecule type" value="Genomic_DNA"/>
</dbReference>
<dbReference type="GO" id="GO:0000166">
    <property type="term" value="F:nucleotide binding"/>
    <property type="evidence" value="ECO:0007669"/>
    <property type="project" value="UniProtKB-KW"/>
</dbReference>
<evidence type="ECO:0000313" key="14">
    <source>
        <dbReference type="Proteomes" id="UP001196413"/>
    </source>
</evidence>
<dbReference type="InterPro" id="IPR026050">
    <property type="entry name" value="C1GALT1/C1GALT1_chp1"/>
</dbReference>
<comment type="subcellular location">
    <subcellularLocation>
        <location evidence="1">Membrane</location>
        <topology evidence="1">Single-pass type II membrane protein</topology>
    </subcellularLocation>
</comment>
<evidence type="ECO:0000256" key="4">
    <source>
        <dbReference type="ARBA" id="ARBA00012557"/>
    </source>
</evidence>
<keyword evidence="10" id="KW-1133">Transmembrane helix</keyword>
<keyword evidence="8" id="KW-0547">Nucleotide-binding</keyword>
<sequence length="204" mass="23508">MGVSNVTDRARTLGLRETRMRVMKSEMLLADTVVQEPHQSFVTIPTFSASAFTSRKFFNDVKVLCLIVTFPLNHKSKALPVAETWGKLCNRILFVSTDTDDKLSTLIVDLPENRSDLWQKTKKAFEWIYQNNLNDYEWFLKADDDTYFHMDNLRGFLKNFSPKRALSIGHKFKINGIEDTYHSGGAGYILSREALKKSRFLQLS</sequence>
<dbReference type="Proteomes" id="UP001196413">
    <property type="component" value="Unassembled WGS sequence"/>
</dbReference>
<comment type="caution">
    <text evidence="13">The sequence shown here is derived from an EMBL/GenBank/DDBJ whole genome shotgun (WGS) entry which is preliminary data.</text>
</comment>
<evidence type="ECO:0000256" key="8">
    <source>
        <dbReference type="ARBA" id="ARBA00022741"/>
    </source>
</evidence>
<protein>
    <recommendedName>
        <fullName evidence="4">N-acetylgalactosaminide beta-1,3-galactosyltransferase</fullName>
        <ecNumber evidence="4">2.4.1.122</ecNumber>
    </recommendedName>
</protein>
<evidence type="ECO:0000259" key="12">
    <source>
        <dbReference type="Pfam" id="PF02434"/>
    </source>
</evidence>
<dbReference type="PANTHER" id="PTHR23033:SF14">
    <property type="entry name" value="GLYCOPROTEIN-N-ACETYLGALACTOSAMINE 3-BETA-GALACTOSYLTRANSFERASE 1-RELATED"/>
    <property type="match status" value="1"/>
</dbReference>
<dbReference type="EC" id="2.4.1.122" evidence="4"/>
<dbReference type="AlphaFoldDB" id="A0AAD5MI56"/>
<proteinExistence type="inferred from homology"/>
<name>A0AAD5MI56_PARTN</name>
<keyword evidence="11" id="KW-0472">Membrane</keyword>
<evidence type="ECO:0000256" key="9">
    <source>
        <dbReference type="ARBA" id="ARBA00022968"/>
    </source>
</evidence>
<evidence type="ECO:0000256" key="3">
    <source>
        <dbReference type="ARBA" id="ARBA00006462"/>
    </source>
</evidence>
<feature type="domain" description="Fringe-like glycosyltransferase" evidence="12">
    <location>
        <begin position="73"/>
        <end position="197"/>
    </location>
</feature>